<dbReference type="PANTHER" id="PTHR43142:SF1">
    <property type="entry name" value="CARBOXYLIC ESTER HYDROLASE"/>
    <property type="match status" value="1"/>
</dbReference>
<evidence type="ECO:0000259" key="5">
    <source>
        <dbReference type="Pfam" id="PF00135"/>
    </source>
</evidence>
<evidence type="ECO:0000313" key="6">
    <source>
        <dbReference type="EMBL" id="CAG9577089.1"/>
    </source>
</evidence>
<proteinExistence type="inferred from homology"/>
<dbReference type="OrthoDB" id="19653at2759"/>
<evidence type="ECO:0000256" key="4">
    <source>
        <dbReference type="ARBA" id="ARBA00023180"/>
    </source>
</evidence>
<comment type="similarity">
    <text evidence="1">Belongs to the type-B carboxylesterase/lipase family.</text>
</comment>
<keyword evidence="7" id="KW-1185">Reference proteome</keyword>
<protein>
    <submittedName>
        <fullName evidence="6">(African queen) hypothetical protein</fullName>
    </submittedName>
</protein>
<comment type="caution">
    <text evidence="6">The sequence shown here is derived from an EMBL/GenBank/DDBJ whole genome shotgun (WGS) entry which is preliminary data.</text>
</comment>
<sequence>MITVVEEFLDDLRGGRMSDSPVVRVAQGQLQGRLANSPSGKAFYSFQGIPYAKPPIGSLRFRAPQPPEKWEGIRDATSEGNVCAQIDLNNQNHAGGASTTLLTASPLSKNLISKAISQSGTALNFWVFQKNALENARSLAKELGCESSNTDEILEFLSTTPVKDLVEAANIVNSLELLIQTHNNKFGPVIEKEFPGVEAFLSEAFFDLLISGRVADIPIMIGTTSLEVSRDAEVSDLQVFIPEILHIEKNSPESLAIAEQIQKLYFKGTPTSEEICQLLSDITFNVDVYRYIQYLVNVSNKPIYYYKFDYIGDLNVAYKLMKSIGLKENACQHLDELGYLFRNDLQKDIVVNPQDIKMRERLIRLWTNFAKSGNPTPDENHYLTVTWLPVTKDKLNYIHLSNELSINSDPDKEKMEFWDNLYVKYFKIWDQPSINQEPIIDTTPVIVQETIITTVTTVVDNHEENIESHVSVDVQDIAVPEQNILIENLEIKDSGKDDVADENQNGNIEVQQEVEIEGIKKNGINIVEIQEKFQNQNGDYKFNGNIERKPRPSNEIKMVQNSNINPKDVIRANDPPEDDLPKNIGVNKFVNFFESLGGKK</sequence>
<dbReference type="InterPro" id="IPR002018">
    <property type="entry name" value="CarbesteraseB"/>
</dbReference>
<organism evidence="6 7">
    <name type="scientific">Danaus chrysippus</name>
    <name type="common">African queen</name>
    <dbReference type="NCBI Taxonomy" id="151541"/>
    <lineage>
        <taxon>Eukaryota</taxon>
        <taxon>Metazoa</taxon>
        <taxon>Ecdysozoa</taxon>
        <taxon>Arthropoda</taxon>
        <taxon>Hexapoda</taxon>
        <taxon>Insecta</taxon>
        <taxon>Pterygota</taxon>
        <taxon>Neoptera</taxon>
        <taxon>Endopterygota</taxon>
        <taxon>Lepidoptera</taxon>
        <taxon>Glossata</taxon>
        <taxon>Ditrysia</taxon>
        <taxon>Papilionoidea</taxon>
        <taxon>Nymphalidae</taxon>
        <taxon>Danainae</taxon>
        <taxon>Danaini</taxon>
        <taxon>Danaina</taxon>
        <taxon>Danaus</taxon>
        <taxon>Anosia</taxon>
    </lineage>
</organism>
<evidence type="ECO:0000256" key="2">
    <source>
        <dbReference type="ARBA" id="ARBA00022487"/>
    </source>
</evidence>
<dbReference type="AlphaFoldDB" id="A0A8J2R3A5"/>
<gene>
    <name evidence="6" type="ORF">DCHRY22_LOCUS12217</name>
</gene>
<accession>A0A8J2R3A5</accession>
<evidence type="ECO:0000313" key="7">
    <source>
        <dbReference type="Proteomes" id="UP000789524"/>
    </source>
</evidence>
<evidence type="ECO:0000256" key="1">
    <source>
        <dbReference type="ARBA" id="ARBA00005964"/>
    </source>
</evidence>
<dbReference type="Pfam" id="PF00135">
    <property type="entry name" value="COesterase"/>
    <property type="match status" value="2"/>
</dbReference>
<keyword evidence="3" id="KW-0378">Hydrolase</keyword>
<name>A0A8J2R3A5_9NEOP</name>
<dbReference type="PANTHER" id="PTHR43142">
    <property type="entry name" value="CARBOXYLIC ESTER HYDROLASE"/>
    <property type="match status" value="1"/>
</dbReference>
<dbReference type="GO" id="GO:0052689">
    <property type="term" value="F:carboxylic ester hydrolase activity"/>
    <property type="evidence" value="ECO:0007669"/>
    <property type="project" value="UniProtKB-KW"/>
</dbReference>
<keyword evidence="2" id="KW-0719">Serine esterase</keyword>
<dbReference type="Gene3D" id="3.40.50.1820">
    <property type="entry name" value="alpha/beta hydrolase"/>
    <property type="match status" value="2"/>
</dbReference>
<dbReference type="InterPro" id="IPR029058">
    <property type="entry name" value="AB_hydrolase_fold"/>
</dbReference>
<dbReference type="SUPFAM" id="SSF53474">
    <property type="entry name" value="alpha/beta-Hydrolases"/>
    <property type="match status" value="2"/>
</dbReference>
<dbReference type="Proteomes" id="UP000789524">
    <property type="component" value="Unassembled WGS sequence"/>
</dbReference>
<evidence type="ECO:0000256" key="3">
    <source>
        <dbReference type="ARBA" id="ARBA00022801"/>
    </source>
</evidence>
<dbReference type="EMBL" id="CAKASE010000075">
    <property type="protein sequence ID" value="CAG9577089.1"/>
    <property type="molecule type" value="Genomic_DNA"/>
</dbReference>
<keyword evidence="4" id="KW-0325">Glycoprotein</keyword>
<feature type="domain" description="Carboxylesterase type B" evidence="5">
    <location>
        <begin position="93"/>
        <end position="418"/>
    </location>
</feature>
<reference evidence="6" key="1">
    <citation type="submission" date="2021-09" db="EMBL/GenBank/DDBJ databases">
        <authorList>
            <person name="Martin H S."/>
        </authorList>
    </citation>
    <scope>NUCLEOTIDE SEQUENCE</scope>
</reference>
<feature type="domain" description="Carboxylesterase type B" evidence="5">
    <location>
        <begin position="19"/>
        <end position="87"/>
    </location>
</feature>